<name>G6YME2_9HYPH</name>
<gene>
    <name evidence="1" type="ORF">MEA186_35999</name>
</gene>
<proteinExistence type="predicted"/>
<organism evidence="1 2">
    <name type="scientific">Mesorhizobium amorphae CCNWGS0123</name>
    <dbReference type="NCBI Taxonomy" id="1082933"/>
    <lineage>
        <taxon>Bacteria</taxon>
        <taxon>Pseudomonadati</taxon>
        <taxon>Pseudomonadota</taxon>
        <taxon>Alphaproteobacteria</taxon>
        <taxon>Hyphomicrobiales</taxon>
        <taxon>Phyllobacteriaceae</taxon>
        <taxon>Mesorhizobium</taxon>
    </lineage>
</organism>
<dbReference type="Proteomes" id="UP000002949">
    <property type="component" value="Unassembled WGS sequence"/>
</dbReference>
<evidence type="ECO:0000313" key="1">
    <source>
        <dbReference type="EMBL" id="EHH02150.1"/>
    </source>
</evidence>
<sequence>MKVRSQLDTNIYPAGVKISEAELQAVNLKRQ</sequence>
<dbReference type="AlphaFoldDB" id="G6YME2"/>
<evidence type="ECO:0000313" key="2">
    <source>
        <dbReference type="Proteomes" id="UP000002949"/>
    </source>
</evidence>
<accession>G6YME2</accession>
<reference evidence="1 2" key="1">
    <citation type="journal article" date="2012" name="J. Bacteriol.">
        <title>Draft Genome Sequence of Plant Growth-Promoting Rhizobium Mesorhizobium amorphae, Isolated from Zinc-Lead Mine Tailings.</title>
        <authorList>
            <person name="Hao X."/>
            <person name="Lin Y."/>
            <person name="Johnstone L."/>
            <person name="Baltrus D.A."/>
            <person name="Miller S.J."/>
            <person name="Wei G."/>
            <person name="Rensing C."/>
        </authorList>
    </citation>
    <scope>NUCLEOTIDE SEQUENCE [LARGE SCALE GENOMIC DNA]</scope>
    <source>
        <strain evidence="1 2">CCNWGS0123</strain>
    </source>
</reference>
<protein>
    <submittedName>
        <fullName evidence="1">Uncharacterized protein</fullName>
    </submittedName>
</protein>
<dbReference type="EMBL" id="AGSN01000271">
    <property type="protein sequence ID" value="EHH02150.1"/>
    <property type="molecule type" value="Genomic_DNA"/>
</dbReference>
<keyword evidence="2" id="KW-1185">Reference proteome</keyword>